<evidence type="ECO:0000313" key="2">
    <source>
        <dbReference type="Proteomes" id="UP000015104"/>
    </source>
</evidence>
<organism evidence="1 2">
    <name type="scientific">Tetranychus urticae</name>
    <name type="common">Two-spotted spider mite</name>
    <dbReference type="NCBI Taxonomy" id="32264"/>
    <lineage>
        <taxon>Eukaryota</taxon>
        <taxon>Metazoa</taxon>
        <taxon>Ecdysozoa</taxon>
        <taxon>Arthropoda</taxon>
        <taxon>Chelicerata</taxon>
        <taxon>Arachnida</taxon>
        <taxon>Acari</taxon>
        <taxon>Acariformes</taxon>
        <taxon>Trombidiformes</taxon>
        <taxon>Prostigmata</taxon>
        <taxon>Eleutherengona</taxon>
        <taxon>Raphignathae</taxon>
        <taxon>Tetranychoidea</taxon>
        <taxon>Tetranychidae</taxon>
        <taxon>Tetranychus</taxon>
    </lineage>
</organism>
<reference evidence="2" key="1">
    <citation type="submission" date="2011-08" db="EMBL/GenBank/DDBJ databases">
        <authorList>
            <person name="Rombauts S."/>
        </authorList>
    </citation>
    <scope>NUCLEOTIDE SEQUENCE</scope>
    <source>
        <strain evidence="2">London</strain>
    </source>
</reference>
<accession>T1K211</accession>
<reference evidence="1" key="2">
    <citation type="submission" date="2015-06" db="UniProtKB">
        <authorList>
            <consortium name="EnsemblMetazoa"/>
        </authorList>
    </citation>
    <scope>IDENTIFICATION</scope>
</reference>
<dbReference type="AlphaFoldDB" id="T1K211"/>
<proteinExistence type="predicted"/>
<dbReference type="EnsemblMetazoa" id="tetur04g03350.1">
    <property type="protein sequence ID" value="tetur04g03350.1"/>
    <property type="gene ID" value="tetur04g03350"/>
</dbReference>
<evidence type="ECO:0000313" key="1">
    <source>
        <dbReference type="EnsemblMetazoa" id="tetur04g03350.1"/>
    </source>
</evidence>
<dbReference type="HOGENOM" id="CLU_3377641_0_0_1"/>
<name>T1K211_TETUR</name>
<protein>
    <submittedName>
        <fullName evidence="1">Uncharacterized protein</fullName>
    </submittedName>
</protein>
<dbReference type="EMBL" id="CAEY01001358">
    <property type="status" value="NOT_ANNOTATED_CDS"/>
    <property type="molecule type" value="Genomic_DNA"/>
</dbReference>
<keyword evidence="2" id="KW-1185">Reference proteome</keyword>
<dbReference type="Proteomes" id="UP000015104">
    <property type="component" value="Unassembled WGS sequence"/>
</dbReference>
<sequence length="34" mass="3984">MRHPYIFISRGKFIPVAGQVKRLVSQFLPEIIIE</sequence>